<evidence type="ECO:0000256" key="5">
    <source>
        <dbReference type="ARBA" id="ARBA00023136"/>
    </source>
</evidence>
<feature type="transmembrane region" description="Helical" evidence="6">
    <location>
        <begin position="12"/>
        <end position="29"/>
    </location>
</feature>
<dbReference type="KEGG" id="psac:PSM36_1020"/>
<evidence type="ECO:0000256" key="2">
    <source>
        <dbReference type="ARBA" id="ARBA00022475"/>
    </source>
</evidence>
<dbReference type="PANTHER" id="PTHR39087:SF2">
    <property type="entry name" value="UPF0104 MEMBRANE PROTEIN MJ1595"/>
    <property type="match status" value="1"/>
</dbReference>
<dbReference type="RefSeq" id="WP_076929382.1">
    <property type="nucleotide sequence ID" value="NZ_LT605205.1"/>
</dbReference>
<dbReference type="EMBL" id="LT605205">
    <property type="protein sequence ID" value="SCD19845.1"/>
    <property type="molecule type" value="Genomic_DNA"/>
</dbReference>
<keyword evidence="2" id="KW-1003">Cell membrane</keyword>
<name>A0A1R3T7C3_9BACT</name>
<keyword evidence="5 6" id="KW-0472">Membrane</keyword>
<comment type="subcellular location">
    <subcellularLocation>
        <location evidence="1">Cell membrane</location>
        <topology evidence="1">Multi-pass membrane protein</topology>
    </subcellularLocation>
</comment>
<dbReference type="InterPro" id="IPR022791">
    <property type="entry name" value="L-PG_synthase/AglD"/>
</dbReference>
<protein>
    <recommendedName>
        <fullName evidence="9">Lysylphosphatidylglycerol synthase TM region</fullName>
    </recommendedName>
</protein>
<evidence type="ECO:0000256" key="4">
    <source>
        <dbReference type="ARBA" id="ARBA00022989"/>
    </source>
</evidence>
<keyword evidence="4 6" id="KW-1133">Transmembrane helix</keyword>
<feature type="transmembrane region" description="Helical" evidence="6">
    <location>
        <begin position="228"/>
        <end position="250"/>
    </location>
</feature>
<dbReference type="STRING" id="1642647.PSM36_1020"/>
<feature type="transmembrane region" description="Helical" evidence="6">
    <location>
        <begin position="130"/>
        <end position="151"/>
    </location>
</feature>
<dbReference type="Proteomes" id="UP000187464">
    <property type="component" value="Chromosome I"/>
</dbReference>
<feature type="transmembrane region" description="Helical" evidence="6">
    <location>
        <begin position="292"/>
        <end position="310"/>
    </location>
</feature>
<feature type="transmembrane region" description="Helical" evidence="6">
    <location>
        <begin position="158"/>
        <end position="177"/>
    </location>
</feature>
<dbReference type="Pfam" id="PF03706">
    <property type="entry name" value="LPG_synthase_TM"/>
    <property type="match status" value="1"/>
</dbReference>
<keyword evidence="3 6" id="KW-0812">Transmembrane</keyword>
<dbReference type="PANTHER" id="PTHR39087">
    <property type="entry name" value="UPF0104 MEMBRANE PROTEIN MJ1595"/>
    <property type="match status" value="1"/>
</dbReference>
<evidence type="ECO:0000256" key="6">
    <source>
        <dbReference type="SAM" id="Phobius"/>
    </source>
</evidence>
<sequence>MVKKTKIAQNLFFFLGGLALGIMVYKTGFDNILINIKQTGWWFVPIIGMWIIVYLVNTYSFYVIINDGSKEAREIGFLRLFKLVVSGFAVNYITPFGLMGGEPYKIIELKSTLGIQKATSTVLLSTMMHLVSHFIFWMISIPLLLFLVPVLSGLLEWLIFLVSVASLLFLFWAFRIYTRGGVERAVLIGGKLPFVGRRIRAFYRENQEKLSQMDGLIADLYKNRKGDFVLSLALEIFSRFFICVEIILIMQAIRWPVSFSQSILIESIQSLFSNLFFFMPMQMGAREGGFALVYRILAIPVALGIFTSLCKRIRELFWTLAGLLLIQVKRGK</sequence>
<keyword evidence="8" id="KW-1185">Reference proteome</keyword>
<evidence type="ECO:0000256" key="1">
    <source>
        <dbReference type="ARBA" id="ARBA00004651"/>
    </source>
</evidence>
<dbReference type="AlphaFoldDB" id="A0A1R3T7C3"/>
<proteinExistence type="predicted"/>
<reference evidence="7 8" key="1">
    <citation type="submission" date="2016-08" db="EMBL/GenBank/DDBJ databases">
        <authorList>
            <person name="Seilhamer J.J."/>
        </authorList>
    </citation>
    <scope>NUCLEOTIDE SEQUENCE [LARGE SCALE GENOMIC DNA]</scope>
    <source>
        <strain evidence="7">M3/6</strain>
    </source>
</reference>
<organism evidence="7 8">
    <name type="scientific">Proteiniphilum saccharofermentans</name>
    <dbReference type="NCBI Taxonomy" id="1642647"/>
    <lineage>
        <taxon>Bacteria</taxon>
        <taxon>Pseudomonadati</taxon>
        <taxon>Bacteroidota</taxon>
        <taxon>Bacteroidia</taxon>
        <taxon>Bacteroidales</taxon>
        <taxon>Dysgonomonadaceae</taxon>
        <taxon>Proteiniphilum</taxon>
    </lineage>
</organism>
<accession>A0A1R3T7C3</accession>
<evidence type="ECO:0008006" key="9">
    <source>
        <dbReference type="Google" id="ProtNLM"/>
    </source>
</evidence>
<evidence type="ECO:0000313" key="8">
    <source>
        <dbReference type="Proteomes" id="UP000187464"/>
    </source>
</evidence>
<evidence type="ECO:0000256" key="3">
    <source>
        <dbReference type="ARBA" id="ARBA00022692"/>
    </source>
</evidence>
<evidence type="ECO:0000313" key="7">
    <source>
        <dbReference type="EMBL" id="SCD19845.1"/>
    </source>
</evidence>
<dbReference type="GO" id="GO:0005886">
    <property type="term" value="C:plasma membrane"/>
    <property type="evidence" value="ECO:0007669"/>
    <property type="project" value="UniProtKB-SubCell"/>
</dbReference>
<gene>
    <name evidence="7" type="ORF">PSM36_1020</name>
</gene>
<feature type="transmembrane region" description="Helical" evidence="6">
    <location>
        <begin position="41"/>
        <end position="65"/>
    </location>
</feature>